<name>A0ABT2MKJ1_9CYAN</name>
<comment type="caution">
    <text evidence="1">The sequence shown here is derived from an EMBL/GenBank/DDBJ whole genome shotgun (WGS) entry which is preliminary data.</text>
</comment>
<dbReference type="Proteomes" id="UP001525890">
    <property type="component" value="Unassembled WGS sequence"/>
</dbReference>
<reference evidence="1 2" key="1">
    <citation type="journal article" date="2022" name="Front. Microbiol.">
        <title>High genomic differentiation and limited gene flow indicate recent cryptic speciation within the genus Laspinema (cyanobacteria).</title>
        <authorList>
            <person name="Stanojkovic A."/>
            <person name="Skoupy S."/>
            <person name="Skaloud P."/>
            <person name="Dvorak P."/>
        </authorList>
    </citation>
    <scope>NUCLEOTIDE SEQUENCE [LARGE SCALE GENOMIC DNA]</scope>
    <source>
        <strain evidence="1 2">D2a</strain>
    </source>
</reference>
<dbReference type="RefSeq" id="WP_368004964.1">
    <property type="nucleotide sequence ID" value="NZ_JAMXFF010000002.1"/>
</dbReference>
<evidence type="ECO:0000313" key="2">
    <source>
        <dbReference type="Proteomes" id="UP001525890"/>
    </source>
</evidence>
<keyword evidence="2" id="KW-1185">Reference proteome</keyword>
<gene>
    <name evidence="1" type="ORF">NG799_02810</name>
</gene>
<protein>
    <submittedName>
        <fullName evidence="1">SH3 domain-containing protein</fullName>
    </submittedName>
</protein>
<evidence type="ECO:0000313" key="1">
    <source>
        <dbReference type="EMBL" id="MCT7965262.1"/>
    </source>
</evidence>
<dbReference type="EMBL" id="JAMXFF010000002">
    <property type="protein sequence ID" value="MCT7965262.1"/>
    <property type="molecule type" value="Genomic_DNA"/>
</dbReference>
<accession>A0ABT2MKJ1</accession>
<proteinExistence type="predicted"/>
<organism evidence="1 2">
    <name type="scientific">Laspinema palackyanum D2a</name>
    <dbReference type="NCBI Taxonomy" id="2953684"/>
    <lineage>
        <taxon>Bacteria</taxon>
        <taxon>Bacillati</taxon>
        <taxon>Cyanobacteriota</taxon>
        <taxon>Cyanophyceae</taxon>
        <taxon>Oscillatoriophycideae</taxon>
        <taxon>Oscillatoriales</taxon>
        <taxon>Laspinemataceae</taxon>
        <taxon>Laspinema</taxon>
        <taxon>Laspinema palackyanum</taxon>
    </lineage>
</organism>
<sequence length="304" mass="32180">MKPLKNRTILGVGLGLWAIASTGFNIPATTAQSPFQLAQATGTLCRQVTEQQGLAIRSQPNSNSPAIGGVDFNGTLTLAEGARQIPGPDGRVWFEIIAPVRGYVSNGEPGSSGNFVPCTGTATPLPNQTPSPNLGTTSLCRRVDPNLAPQGISVHADANRFATNRGGLAPGAQVLLAPNAQLLPDQNREPRTWIEISSPIVGYIPTESLIYCNGGVSVNPLNPTPGTVNLCREVEGREAPDGLVIRAEPTSTAAYLGVVPPRARVTLIPNYQILRDRNSEAREWVQITTPVSGFVSTDSLIMCR</sequence>